<organism evidence="1 2">
    <name type="scientific">Corynebacterium canis</name>
    <dbReference type="NCBI Taxonomy" id="679663"/>
    <lineage>
        <taxon>Bacteria</taxon>
        <taxon>Bacillati</taxon>
        <taxon>Actinomycetota</taxon>
        <taxon>Actinomycetes</taxon>
        <taxon>Mycobacteriales</taxon>
        <taxon>Corynebacteriaceae</taxon>
        <taxon>Corynebacterium</taxon>
    </lineage>
</organism>
<reference evidence="1 2" key="1">
    <citation type="submission" date="2019-08" db="EMBL/GenBank/DDBJ databases">
        <authorList>
            <person name="Lei W."/>
        </authorList>
    </citation>
    <scope>NUCLEOTIDE SEQUENCE [LARGE SCALE GENOMIC DNA]</scope>
    <source>
        <strain evidence="1 2">CCUG 58627</strain>
    </source>
</reference>
<evidence type="ECO:0000313" key="2">
    <source>
        <dbReference type="Proteomes" id="UP000320791"/>
    </source>
</evidence>
<proteinExistence type="predicted"/>
<dbReference type="RefSeq" id="WP_146324132.1">
    <property type="nucleotide sequence ID" value="NZ_BAABLR010000074.1"/>
</dbReference>
<dbReference type="InterPro" id="IPR021539">
    <property type="entry name" value="Subtilosin_A"/>
</dbReference>
<comment type="caution">
    <text evidence="1">The sequence shown here is derived from an EMBL/GenBank/DDBJ whole genome shotgun (WGS) entry which is preliminary data.</text>
</comment>
<dbReference type="EMBL" id="VOHM01000009">
    <property type="protein sequence ID" value="TWT26517.1"/>
    <property type="molecule type" value="Genomic_DNA"/>
</dbReference>
<protein>
    <submittedName>
        <fullName evidence="1">Subtilosin A family bacteriocin</fullName>
    </submittedName>
</protein>
<dbReference type="Proteomes" id="UP000320791">
    <property type="component" value="Unassembled WGS sequence"/>
</dbReference>
<accession>A0A5C5UL27</accession>
<name>A0A5C5UL27_9CORY</name>
<sequence>MYTDLTPAEVVNGSRCSACSAGAICALTGPIPDFEFGLGLALFHLN</sequence>
<gene>
    <name evidence="1" type="ORF">FRX94_05520</name>
</gene>
<dbReference type="Pfam" id="PF11420">
    <property type="entry name" value="Subtilosin_A"/>
    <property type="match status" value="1"/>
</dbReference>
<evidence type="ECO:0000313" key="1">
    <source>
        <dbReference type="EMBL" id="TWT26517.1"/>
    </source>
</evidence>
<keyword evidence="2" id="KW-1185">Reference proteome</keyword>
<dbReference type="AlphaFoldDB" id="A0A5C5UL27"/>
<dbReference type="OrthoDB" id="2401484at2"/>